<name>A0ABP0PGP4_9DINO</name>
<comment type="caution">
    <text evidence="1">The sequence shown here is derived from an EMBL/GenBank/DDBJ whole genome shotgun (WGS) entry which is preliminary data.</text>
</comment>
<protein>
    <recommendedName>
        <fullName evidence="3">NYN domain-containing protein</fullName>
    </recommendedName>
</protein>
<evidence type="ECO:0000313" key="2">
    <source>
        <dbReference type="Proteomes" id="UP001642484"/>
    </source>
</evidence>
<sequence>MASHFHFLRYIASFVDQVTNGKEVLHRCLADALRVRTVQEVELGMDDRNMTAMTHIDEEVSGLVILARHEKARLVCEHWLKDDKCVFEFVAICTKNLEKGVYRHFYMKTEVQAGNKTPTLYDNIPKRAIRKRSDYEDWNIVTMEVVASAELDGGYAAMRIRTKHTGPTKERIRAQLAMLGAPVLNDKAVMPATVNKKVAKAAGLLPAKSKGVSYPALDIVPARHTDEYDDYGAVAHAVAAAPTLGGAVDPEILEKPYGYMLQLLPEQKLAASRGIPQTPRTKVPVALHLARVEFGGRVVTCAPPPYWPEGAAAAVAVQLTLKDIKTNITEYLVLQGGWSTIRKVGGAFGVKARTELLVDADSHSIEEVRQAIHCLEDQGRNVRTAVFAAPGRADKKTWAVFLRNPAVRFRGIQRTLDGSGEANDEAISLEMQKLSQRRDVGCIALLTSDSGFGKVLAVLKTRGIQFLVLVPEKKPLVIKAYKDRGLEVLTLASTSAATGSRVRAILHGDGTGSVTLADLHPGVFDEQQAERVRNFLTDLGYARPSFDTGRVYLPPACAKFWFTNALGSLTVFPPPVPVKEVMLQSLQTRSWRRYEHQLAFCLPTSPRSKLTKDWVKAYGNRQARAVYKGGGPFILPDSPNLTFQALKRLGYLDDKLNTDEFEAMLCFTNNSHNKIVLRQLHLLPDPADHTSDVKEKLRAAFLSDSCPCQWLCMPSWNSQSGKNVELLGILERAGALDGSAADSQEALFEVMQNYARQEDLPPMRSFNGLLWRIFRHEKKDGDPNLRSVLEFSR</sequence>
<dbReference type="Gene3D" id="3.30.2350.10">
    <property type="entry name" value="Pseudouridine synthase"/>
    <property type="match status" value="1"/>
</dbReference>
<organism evidence="1 2">
    <name type="scientific">Durusdinium trenchii</name>
    <dbReference type="NCBI Taxonomy" id="1381693"/>
    <lineage>
        <taxon>Eukaryota</taxon>
        <taxon>Sar</taxon>
        <taxon>Alveolata</taxon>
        <taxon>Dinophyceae</taxon>
        <taxon>Suessiales</taxon>
        <taxon>Symbiodiniaceae</taxon>
        <taxon>Durusdinium</taxon>
    </lineage>
</organism>
<gene>
    <name evidence="1" type="ORF">CCMP2556_LOCUS36565</name>
</gene>
<accession>A0ABP0PGP4</accession>
<dbReference type="SUPFAM" id="SSF55120">
    <property type="entry name" value="Pseudouridine synthase"/>
    <property type="match status" value="1"/>
</dbReference>
<dbReference type="InterPro" id="IPR020103">
    <property type="entry name" value="PsdUridine_synth_cat_dom_sf"/>
</dbReference>
<keyword evidence="2" id="KW-1185">Reference proteome</keyword>
<proteinExistence type="predicted"/>
<evidence type="ECO:0008006" key="3">
    <source>
        <dbReference type="Google" id="ProtNLM"/>
    </source>
</evidence>
<dbReference type="Proteomes" id="UP001642484">
    <property type="component" value="Unassembled WGS sequence"/>
</dbReference>
<dbReference type="EMBL" id="CAXAMN010022984">
    <property type="protein sequence ID" value="CAK9074209.1"/>
    <property type="molecule type" value="Genomic_DNA"/>
</dbReference>
<evidence type="ECO:0000313" key="1">
    <source>
        <dbReference type="EMBL" id="CAK9074209.1"/>
    </source>
</evidence>
<reference evidence="1 2" key="1">
    <citation type="submission" date="2024-02" db="EMBL/GenBank/DDBJ databases">
        <authorList>
            <person name="Chen Y."/>
            <person name="Shah S."/>
            <person name="Dougan E. K."/>
            <person name="Thang M."/>
            <person name="Chan C."/>
        </authorList>
    </citation>
    <scope>NUCLEOTIDE SEQUENCE [LARGE SCALE GENOMIC DNA]</scope>
</reference>